<keyword evidence="3" id="KW-1185">Reference proteome</keyword>
<dbReference type="GO" id="GO:0036297">
    <property type="term" value="P:interstrand cross-link repair"/>
    <property type="evidence" value="ECO:0007669"/>
    <property type="project" value="InterPro"/>
</dbReference>
<reference evidence="2" key="2">
    <citation type="submission" date="2024-06" db="UniProtKB">
        <authorList>
            <consortium name="EnsemblMetazoa"/>
        </authorList>
    </citation>
    <scope>IDENTIFICATION</scope>
</reference>
<organism evidence="2 3">
    <name type="scientific">Amphimedon queenslandica</name>
    <name type="common">Sponge</name>
    <dbReference type="NCBI Taxonomy" id="400682"/>
    <lineage>
        <taxon>Eukaryota</taxon>
        <taxon>Metazoa</taxon>
        <taxon>Porifera</taxon>
        <taxon>Demospongiae</taxon>
        <taxon>Heteroscleromorpha</taxon>
        <taxon>Haplosclerida</taxon>
        <taxon>Niphatidae</taxon>
        <taxon>Amphimedon</taxon>
    </lineage>
</organism>
<evidence type="ECO:0000259" key="1">
    <source>
        <dbReference type="Pfam" id="PF15865"/>
    </source>
</evidence>
<dbReference type="Proteomes" id="UP000007879">
    <property type="component" value="Unassembled WGS sequence"/>
</dbReference>
<protein>
    <recommendedName>
        <fullName evidence="1">Fanconi anaemia group A protein N-terminal domain-containing protein</fullName>
    </recommendedName>
</protein>
<dbReference type="PANTHER" id="PTHR12047">
    <property type="entry name" value="FANCONI ANEMIA GROUP A PROTEIN"/>
    <property type="match status" value="1"/>
</dbReference>
<dbReference type="GO" id="GO:0043240">
    <property type="term" value="C:Fanconi anaemia nuclear complex"/>
    <property type="evidence" value="ECO:0007669"/>
    <property type="project" value="InterPro"/>
</dbReference>
<reference evidence="3" key="1">
    <citation type="journal article" date="2010" name="Nature">
        <title>The Amphimedon queenslandica genome and the evolution of animal complexity.</title>
        <authorList>
            <person name="Srivastava M."/>
            <person name="Simakov O."/>
            <person name="Chapman J."/>
            <person name="Fahey B."/>
            <person name="Gauthier M.E."/>
            <person name="Mitros T."/>
            <person name="Richards G.S."/>
            <person name="Conaco C."/>
            <person name="Dacre M."/>
            <person name="Hellsten U."/>
            <person name="Larroux C."/>
            <person name="Putnam N.H."/>
            <person name="Stanke M."/>
            <person name="Adamska M."/>
            <person name="Darling A."/>
            <person name="Degnan S.M."/>
            <person name="Oakley T.H."/>
            <person name="Plachetzki D.C."/>
            <person name="Zhai Y."/>
            <person name="Adamski M."/>
            <person name="Calcino A."/>
            <person name="Cummins S.F."/>
            <person name="Goodstein D.M."/>
            <person name="Harris C."/>
            <person name="Jackson D.J."/>
            <person name="Leys S.P."/>
            <person name="Shu S."/>
            <person name="Woodcroft B.J."/>
            <person name="Vervoort M."/>
            <person name="Kosik K.S."/>
            <person name="Manning G."/>
            <person name="Degnan B.M."/>
            <person name="Rokhsar D.S."/>
        </authorList>
    </citation>
    <scope>NUCLEOTIDE SEQUENCE [LARGE SCALE GENOMIC DNA]</scope>
</reference>
<dbReference type="GeneID" id="109585692"/>
<name>A0AAN0JK15_AMPQE</name>
<dbReference type="InterPro" id="IPR003516">
    <property type="entry name" value="FANCA"/>
</dbReference>
<dbReference type="AlphaFoldDB" id="A0AAN0JK15"/>
<dbReference type="EnsemblMetazoa" id="XM_020001815.1">
    <property type="protein sequence ID" value="XP_019857374.1"/>
    <property type="gene ID" value="LOC109585692"/>
</dbReference>
<dbReference type="Pfam" id="PF15865">
    <property type="entry name" value="Fanconi_A_N"/>
    <property type="match status" value="1"/>
</dbReference>
<accession>A0AAN0JK15</accession>
<dbReference type="PANTHER" id="PTHR12047:SF2">
    <property type="entry name" value="FANCONI ANEMIA GROUP A PROTEIN"/>
    <property type="match status" value="1"/>
</dbReference>
<dbReference type="RefSeq" id="XP_019857374.1">
    <property type="nucleotide sequence ID" value="XM_020001815.1"/>
</dbReference>
<sequence length="440" mass="49427">MDSIFKDMLSVMETHIDFERLLEELGSEATNLPDISQGWSDGLRQAIDHQAMSLSQSPETFGTWLLINKLKETNDDKVIDGVISVGVILRDLMYINHQNLIELLIKHISFISLYSIFKLHTAGLVLIHEILSNSSNMKETVCEYFITSLVSSSSHELPAGIIRVLLSLSFSQYNEYNNDNGLNSTAQCSNNILMEAVQRDVHCSSDPVIINIIVSVCNELGLSLQLFLDHLLSSIISRPPFCNAREMLTRQNEVTLSCIEEGKSKLLSKVAMLMGHSLCWKNIIKISQSSNVNWFGLLQFVSCCVHTHIDHVTGFKKCITDLLLISLSQENEEYLIISLLLSRQGGMEGGHVFPSYGNWFKSVFGSSQHSLMDSKRTLTFLIKCLTNLINEDPPYCLQAHITFPPRKLAKCSQLVTGYIVKAKSRLDYLQVLTLLSCSKE</sequence>
<evidence type="ECO:0000313" key="3">
    <source>
        <dbReference type="Proteomes" id="UP000007879"/>
    </source>
</evidence>
<dbReference type="InterPro" id="IPR031729">
    <property type="entry name" value="Fanconi_A_N"/>
</dbReference>
<feature type="domain" description="Fanconi anaemia group A protein N-terminal" evidence="1">
    <location>
        <begin position="116"/>
        <end position="431"/>
    </location>
</feature>
<evidence type="ECO:0000313" key="2">
    <source>
        <dbReference type="EnsemblMetazoa" id="XP_019857374.1"/>
    </source>
</evidence>
<proteinExistence type="predicted"/>